<feature type="domain" description="Alpha/beta hydrolase fold-3" evidence="1">
    <location>
        <begin position="45"/>
        <end position="162"/>
    </location>
</feature>
<organism evidence="2 3">
    <name type="scientific">Exophiala sideris</name>
    <dbReference type="NCBI Taxonomy" id="1016849"/>
    <lineage>
        <taxon>Eukaryota</taxon>
        <taxon>Fungi</taxon>
        <taxon>Dikarya</taxon>
        <taxon>Ascomycota</taxon>
        <taxon>Pezizomycotina</taxon>
        <taxon>Eurotiomycetes</taxon>
        <taxon>Chaetothyriomycetidae</taxon>
        <taxon>Chaetothyriales</taxon>
        <taxon>Herpotrichiellaceae</taxon>
        <taxon>Exophiala</taxon>
    </lineage>
</organism>
<dbReference type="STRING" id="1016849.A0A0D1X6I5"/>
<dbReference type="HOGENOM" id="CLU_012494_9_1_1"/>
<dbReference type="Proteomes" id="UP000053599">
    <property type="component" value="Unassembled WGS sequence"/>
</dbReference>
<evidence type="ECO:0000259" key="1">
    <source>
        <dbReference type="Pfam" id="PF07859"/>
    </source>
</evidence>
<dbReference type="GO" id="GO:0016787">
    <property type="term" value="F:hydrolase activity"/>
    <property type="evidence" value="ECO:0007669"/>
    <property type="project" value="InterPro"/>
</dbReference>
<proteinExistence type="predicted"/>
<dbReference type="PANTHER" id="PTHR23024">
    <property type="entry name" value="ARYLACETAMIDE DEACETYLASE"/>
    <property type="match status" value="1"/>
</dbReference>
<dbReference type="OrthoDB" id="4121156at2759"/>
<evidence type="ECO:0000313" key="3">
    <source>
        <dbReference type="Proteomes" id="UP000053599"/>
    </source>
</evidence>
<dbReference type="Gene3D" id="3.40.50.1820">
    <property type="entry name" value="alpha/beta hydrolase"/>
    <property type="match status" value="1"/>
</dbReference>
<dbReference type="AlphaFoldDB" id="A0A0D1X6I5"/>
<dbReference type="InterPro" id="IPR050466">
    <property type="entry name" value="Carboxylest/Gibb_receptor"/>
</dbReference>
<dbReference type="InterPro" id="IPR029058">
    <property type="entry name" value="AB_hydrolase_fold"/>
</dbReference>
<sequence>MSTSNVSWTDCQVLTETFKEVGPHSIKVDIVLPPGLKDGKHPLIIAYHGGYLIAGARNFYPFMASWLPTYAASTNAIIISPDHRLLPSASVTEILSDVEDLWTWVHSSLPSIISSHLPKHSIDLEHILLEGNSAGGFIAAHLALTHHAQVRAAILVYPMLDNLMDHFTVGPPESSLSADDQTLWKGDVLHSKIELARTAGCVTNRLDPEGILLTRSMAKRGKLGDFFRSDPRTNPLNRVKDPLETDGLPSKVWILQGKDDTGVPPEGSIAFEKAVTRNSWSTELILDVIDDEPSEHGFDRTWSMADKKLTKHLDWINQAWL</sequence>
<dbReference type="SUPFAM" id="SSF53474">
    <property type="entry name" value="alpha/beta-Hydrolases"/>
    <property type="match status" value="1"/>
</dbReference>
<dbReference type="EMBL" id="KN846952">
    <property type="protein sequence ID" value="KIV83381.1"/>
    <property type="molecule type" value="Genomic_DNA"/>
</dbReference>
<gene>
    <name evidence="2" type="ORF">PV11_05412</name>
</gene>
<dbReference type="PANTHER" id="PTHR23024:SF339">
    <property type="entry name" value="ALPHA_BETA HYDROLASE FOLD-3 DOMAIN-CONTAINING PROTEIN"/>
    <property type="match status" value="1"/>
</dbReference>
<dbReference type="Pfam" id="PF07859">
    <property type="entry name" value="Abhydrolase_3"/>
    <property type="match status" value="1"/>
</dbReference>
<accession>A0A0D1X6I5</accession>
<protein>
    <recommendedName>
        <fullName evidence="1">Alpha/beta hydrolase fold-3 domain-containing protein</fullName>
    </recommendedName>
</protein>
<reference evidence="2 3" key="1">
    <citation type="submission" date="2015-01" db="EMBL/GenBank/DDBJ databases">
        <title>The Genome Sequence of Exophiala sideris CBS121828.</title>
        <authorList>
            <consortium name="The Broad Institute Genomics Platform"/>
            <person name="Cuomo C."/>
            <person name="de Hoog S."/>
            <person name="Gorbushina A."/>
            <person name="Stielow B."/>
            <person name="Teixiera M."/>
            <person name="Abouelleil A."/>
            <person name="Chapman S.B."/>
            <person name="Priest M."/>
            <person name="Young S.K."/>
            <person name="Wortman J."/>
            <person name="Nusbaum C."/>
            <person name="Birren B."/>
        </authorList>
    </citation>
    <scope>NUCLEOTIDE SEQUENCE [LARGE SCALE GENOMIC DNA]</scope>
    <source>
        <strain evidence="2 3">CBS 121828</strain>
    </source>
</reference>
<name>A0A0D1X6I5_9EURO</name>
<evidence type="ECO:0000313" key="2">
    <source>
        <dbReference type="EMBL" id="KIV83381.1"/>
    </source>
</evidence>
<dbReference type="InterPro" id="IPR013094">
    <property type="entry name" value="AB_hydrolase_3"/>
</dbReference>